<dbReference type="EMBL" id="UAQP01000008">
    <property type="protein sequence ID" value="SPU54410.1"/>
    <property type="molecule type" value="Genomic_DNA"/>
</dbReference>
<protein>
    <submittedName>
        <fullName evidence="1">Uncharacterized protein</fullName>
    </submittedName>
</protein>
<reference evidence="1 2" key="1">
    <citation type="submission" date="2018-06" db="EMBL/GenBank/DDBJ databases">
        <authorList>
            <consortium name="Pathogen Informatics"/>
            <person name="Doyle S."/>
        </authorList>
    </citation>
    <scope>NUCLEOTIDE SEQUENCE [LARGE SCALE GENOMIC DNA]</scope>
    <source>
        <strain evidence="1 2">NCTC11166</strain>
    </source>
</reference>
<organism evidence="1 2">
    <name type="scientific">Brevundimonas vesicularis</name>
    <name type="common">Pseudomonas vesicularis</name>
    <dbReference type="NCBI Taxonomy" id="41276"/>
    <lineage>
        <taxon>Bacteria</taxon>
        <taxon>Pseudomonadati</taxon>
        <taxon>Pseudomonadota</taxon>
        <taxon>Alphaproteobacteria</taxon>
        <taxon>Caulobacterales</taxon>
        <taxon>Caulobacteraceae</taxon>
        <taxon>Brevundimonas</taxon>
    </lineage>
</organism>
<evidence type="ECO:0000313" key="2">
    <source>
        <dbReference type="Proteomes" id="UP000251186"/>
    </source>
</evidence>
<name>A0A2X1BDE3_BREVE</name>
<dbReference type="AlphaFoldDB" id="A0A2X1BDE3"/>
<gene>
    <name evidence="1" type="ORF">NCTC11166_01782</name>
</gene>
<accession>A0A2X1BDE3</accession>
<proteinExistence type="predicted"/>
<dbReference type="Proteomes" id="UP000251186">
    <property type="component" value="Unassembled WGS sequence"/>
</dbReference>
<evidence type="ECO:0000313" key="1">
    <source>
        <dbReference type="EMBL" id="SPU54410.1"/>
    </source>
</evidence>
<sequence length="71" mass="7815">MVGANLLAQLPESGPNGWNNHAAPVRGITLRNRIFEQSDSDGEINSKVVRRANQNGRFIETIDQPSKIVTD</sequence>